<name>A0A9X6NLW2_HYPEX</name>
<dbReference type="PROSITE" id="PS01036">
    <property type="entry name" value="HSP70_3"/>
    <property type="match status" value="1"/>
</dbReference>
<evidence type="ECO:0000256" key="3">
    <source>
        <dbReference type="ARBA" id="ARBA00022840"/>
    </source>
</evidence>
<dbReference type="GO" id="GO:0030968">
    <property type="term" value="P:endoplasmic reticulum unfolded protein response"/>
    <property type="evidence" value="ECO:0007669"/>
    <property type="project" value="TreeGrafter"/>
</dbReference>
<dbReference type="Gene3D" id="3.30.30.30">
    <property type="match status" value="1"/>
</dbReference>
<dbReference type="FunFam" id="3.90.640.10:FF:000003">
    <property type="entry name" value="Molecular chaperone DnaK"/>
    <property type="match status" value="1"/>
</dbReference>
<comment type="caution">
    <text evidence="4">The sequence shown here is derived from an EMBL/GenBank/DDBJ whole genome shotgun (WGS) entry which is preliminary data.</text>
</comment>
<dbReference type="SUPFAM" id="SSF53067">
    <property type="entry name" value="Actin-like ATPase domain"/>
    <property type="match status" value="2"/>
</dbReference>
<dbReference type="EMBL" id="MTYJ01000285">
    <property type="protein sequence ID" value="OWA52766.1"/>
    <property type="molecule type" value="Genomic_DNA"/>
</dbReference>
<evidence type="ECO:0000256" key="1">
    <source>
        <dbReference type="ARBA" id="ARBA00007381"/>
    </source>
</evidence>
<comment type="similarity">
    <text evidence="1">Belongs to the heat shock protein 70 family.</text>
</comment>
<dbReference type="AlphaFoldDB" id="A0A9X6NLW2"/>
<dbReference type="PANTHER" id="PTHR45639:SF34">
    <property type="entry name" value="CHAPERONE PROTEIN DNAK"/>
    <property type="match status" value="1"/>
</dbReference>
<organism evidence="4 5">
    <name type="scientific">Hypsibius exemplaris</name>
    <name type="common">Freshwater tardigrade</name>
    <dbReference type="NCBI Taxonomy" id="2072580"/>
    <lineage>
        <taxon>Eukaryota</taxon>
        <taxon>Metazoa</taxon>
        <taxon>Ecdysozoa</taxon>
        <taxon>Tardigrada</taxon>
        <taxon>Eutardigrada</taxon>
        <taxon>Parachela</taxon>
        <taxon>Hypsibioidea</taxon>
        <taxon>Hypsibiidae</taxon>
        <taxon>Hypsibius</taxon>
    </lineage>
</organism>
<reference evidence="5" key="1">
    <citation type="submission" date="2017-01" db="EMBL/GenBank/DDBJ databases">
        <title>Comparative genomics of anhydrobiosis in the tardigrade Hypsibius dujardini.</title>
        <authorList>
            <person name="Yoshida Y."/>
            <person name="Koutsovoulos G."/>
            <person name="Laetsch D."/>
            <person name="Stevens L."/>
            <person name="Kumar S."/>
            <person name="Horikawa D."/>
            <person name="Ishino K."/>
            <person name="Komine S."/>
            <person name="Tomita M."/>
            <person name="Blaxter M."/>
            <person name="Arakawa K."/>
        </authorList>
    </citation>
    <scope>NUCLEOTIDE SEQUENCE [LARGE SCALE GENOMIC DNA]</scope>
    <source>
        <strain evidence="5">Z151</strain>
    </source>
</reference>
<dbReference type="Proteomes" id="UP000192578">
    <property type="component" value="Unassembled WGS sequence"/>
</dbReference>
<dbReference type="GO" id="GO:0140662">
    <property type="term" value="F:ATP-dependent protein folding chaperone"/>
    <property type="evidence" value="ECO:0007669"/>
    <property type="project" value="InterPro"/>
</dbReference>
<sequence>MASTSVPIILGIDFGTSKLCASLWIDGNVTILENSRGEKKVPAFAVLEQDERTGKYRIDIGRPAKDLSAVQPYSCLFNLLYFANTTEAAARDVITRERLPFIYSLHEFSPRFSCTLAPGKPTVLLVLLLAELIRDMRDQAELKVQKLIKKCVITVPTHWNQSGYYYLNQAAQMAGFQDIQFIHTTKAALMGCMTKTITPEFAERENIFRFLVVDFGAASCSVIMYYRKLDQKTMTQISQIYTCPGGNFLDWKLLEHCADEFQRQYGVNVMVDCASVHRIRLACEDAKIRLSTAKFCQIKIGNLKNYGQDLAYTLTLAAFEDICGPVVQTIIEQMRTAIQAVEGSSGGSHSLRILLLGGGSRIPLVRKLIGWAFPGIMERSVLGYAEEAAALGAASFGGHNSYNVARTTRKTAVPQPAPVAHQVTYSNRHSTYD</sequence>
<dbReference type="PANTHER" id="PTHR45639">
    <property type="entry name" value="HSC70CB, ISOFORM G-RELATED"/>
    <property type="match status" value="1"/>
</dbReference>
<gene>
    <name evidence="4" type="ORF">BV898_17209</name>
</gene>
<dbReference type="Gene3D" id="3.30.420.40">
    <property type="match status" value="2"/>
</dbReference>
<dbReference type="GO" id="GO:0034663">
    <property type="term" value="C:endoplasmic reticulum chaperone complex"/>
    <property type="evidence" value="ECO:0007669"/>
    <property type="project" value="TreeGrafter"/>
</dbReference>
<evidence type="ECO:0000313" key="5">
    <source>
        <dbReference type="Proteomes" id="UP000192578"/>
    </source>
</evidence>
<dbReference type="GO" id="GO:0005524">
    <property type="term" value="F:ATP binding"/>
    <property type="evidence" value="ECO:0007669"/>
    <property type="project" value="UniProtKB-KW"/>
</dbReference>
<evidence type="ECO:0000256" key="2">
    <source>
        <dbReference type="ARBA" id="ARBA00022741"/>
    </source>
</evidence>
<dbReference type="InterPro" id="IPR013126">
    <property type="entry name" value="Hsp_70_fam"/>
</dbReference>
<accession>A0A9X6NLW2</accession>
<dbReference type="PRINTS" id="PR00301">
    <property type="entry name" value="HEATSHOCK70"/>
</dbReference>
<proteinExistence type="inferred from homology"/>
<keyword evidence="3" id="KW-0067">ATP-binding</keyword>
<evidence type="ECO:0000313" key="4">
    <source>
        <dbReference type="EMBL" id="OWA52766.1"/>
    </source>
</evidence>
<dbReference type="InterPro" id="IPR018181">
    <property type="entry name" value="Heat_shock_70_CS"/>
</dbReference>
<protein>
    <submittedName>
        <fullName evidence="4">Heat shock protein SSB1</fullName>
    </submittedName>
</protein>
<keyword evidence="2" id="KW-0547">Nucleotide-binding</keyword>
<keyword evidence="5" id="KW-1185">Reference proteome</keyword>
<dbReference type="Pfam" id="PF00012">
    <property type="entry name" value="HSP70"/>
    <property type="match status" value="1"/>
</dbReference>
<dbReference type="InterPro" id="IPR043129">
    <property type="entry name" value="ATPase_NBD"/>
</dbReference>
<dbReference type="Gene3D" id="3.90.640.10">
    <property type="entry name" value="Actin, Chain A, domain 4"/>
    <property type="match status" value="1"/>
</dbReference>
<keyword evidence="4" id="KW-0346">Stress response</keyword>